<dbReference type="Proteomes" id="UP001199528">
    <property type="component" value="Chromosome"/>
</dbReference>
<protein>
    <submittedName>
        <fullName evidence="1">Uncharacterized protein</fullName>
    </submittedName>
</protein>
<accession>A0AAJ6P4B2</accession>
<sequence>MTDLSELGCTCVQMNGREHSFEDRNDKFCPWCIESFKEMDAAHESYIEYGGPEYENEFSEEDEEQSQ</sequence>
<dbReference type="KEGG" id="aviv:LF296_12805"/>
<gene>
    <name evidence="1" type="ORF">LF296_12805</name>
</gene>
<evidence type="ECO:0000313" key="2">
    <source>
        <dbReference type="Proteomes" id="UP001199528"/>
    </source>
</evidence>
<dbReference type="EMBL" id="CP085083">
    <property type="protein sequence ID" value="WDZ50200.1"/>
    <property type="molecule type" value="Genomic_DNA"/>
</dbReference>
<evidence type="ECO:0000313" key="1">
    <source>
        <dbReference type="EMBL" id="WDZ50200.1"/>
    </source>
</evidence>
<name>A0AAJ6P4B2_9GAMM</name>
<dbReference type="RefSeq" id="WP_272654601.1">
    <property type="nucleotide sequence ID" value="NZ_CP085083.1"/>
</dbReference>
<organism evidence="1 2">
    <name type="scientific">Acinetobacter vivianii</name>
    <dbReference type="NCBI Taxonomy" id="1776742"/>
    <lineage>
        <taxon>Bacteria</taxon>
        <taxon>Pseudomonadati</taxon>
        <taxon>Pseudomonadota</taxon>
        <taxon>Gammaproteobacteria</taxon>
        <taxon>Moraxellales</taxon>
        <taxon>Moraxellaceae</taxon>
        <taxon>Acinetobacter</taxon>
    </lineage>
</organism>
<proteinExistence type="predicted"/>
<dbReference type="AlphaFoldDB" id="A0AAJ6P4B2"/>
<reference evidence="1" key="1">
    <citation type="journal article" date="2022" name="Front Environ Sci">
        <title>Complete genome sequence analysis of a novel alkane-degrading bacterial strain, Acinetobacter vivianii KJ-1, and its diesel degradation ability.</title>
        <authorList>
            <person name="Zhang Y."/>
            <person name="Song F."/>
            <person name="Wang J."/>
            <person name="Zhao Q."/>
            <person name="Zheng L."/>
            <person name="Wang Z."/>
            <person name="Zhang X."/>
            <person name="Gao Y."/>
            <person name="Chen G."/>
            <person name="Huang Y."/>
        </authorList>
    </citation>
    <scope>NUCLEOTIDE SEQUENCE</scope>
    <source>
        <strain evidence="1">KJ-1</strain>
    </source>
</reference>
<reference evidence="1" key="2">
    <citation type="submission" date="2023-02" db="EMBL/GenBank/DDBJ databases">
        <authorList>
            <person name="Huang Y."/>
            <person name="Zhang Y."/>
            <person name="Zhang T."/>
            <person name="Wang J."/>
        </authorList>
    </citation>
    <scope>NUCLEOTIDE SEQUENCE</scope>
    <source>
        <strain evidence="1">KJ-1</strain>
    </source>
</reference>